<gene>
    <name evidence="2" type="ORF">BB934_45145</name>
</gene>
<protein>
    <submittedName>
        <fullName evidence="2">Uncharacterized protein</fullName>
    </submittedName>
</protein>
<proteinExistence type="predicted"/>
<name>A0A1B2EZR8_9HYPH</name>
<reference evidence="2" key="1">
    <citation type="submission" date="2016-07" db="EMBL/GenBank/DDBJ databases">
        <title>Microvirga ossetica sp. nov. a new species of rhizobia isolated from root nodules of the legume species Vicia alpestris Steven originated from North Ossetia region in the Caucasus.</title>
        <authorList>
            <person name="Safronova V.I."/>
            <person name="Kuznetsova I.G."/>
            <person name="Sazanova A.L."/>
            <person name="Belimov A."/>
            <person name="Andronov E."/>
            <person name="Osledkin Y.S."/>
            <person name="Onishchuk O.P."/>
            <person name="Kurchak O.N."/>
            <person name="Shaposhnikov A.I."/>
            <person name="Willems A."/>
            <person name="Tikhonovich I.A."/>
        </authorList>
    </citation>
    <scope>NUCLEOTIDE SEQUENCE [LARGE SCALE GENOMIC DNA]</scope>
    <source>
        <strain evidence="2">V5/3M</strain>
        <plasmid evidence="2">unnamed5</plasmid>
    </source>
</reference>
<accession>A0A1B2EZR8</accession>
<sequence length="122" mass="13705">MRFFELAATVLKGREVVYRNSHPKGPEPTEPPSHANFSLSESGWLRHEPGHGWGSVDWKDPNGYENIVISFGFGDGRVFKCWGDDFPNSPYNKVVHPANEPIGGKLYEGRITDASIRFPEAF</sequence>
<feature type="region of interest" description="Disordered" evidence="1">
    <location>
        <begin position="18"/>
        <end position="39"/>
    </location>
</feature>
<dbReference type="EMBL" id="CP016621">
    <property type="protein sequence ID" value="ANY85408.1"/>
    <property type="molecule type" value="Genomic_DNA"/>
</dbReference>
<dbReference type="AlphaFoldDB" id="A0A1B2EZR8"/>
<organism evidence="2">
    <name type="scientific">Microvirga ossetica</name>
    <dbReference type="NCBI Taxonomy" id="1882682"/>
    <lineage>
        <taxon>Bacteria</taxon>
        <taxon>Pseudomonadati</taxon>
        <taxon>Pseudomonadota</taxon>
        <taxon>Alphaproteobacteria</taxon>
        <taxon>Hyphomicrobiales</taxon>
        <taxon>Methylobacteriaceae</taxon>
        <taxon>Microvirga</taxon>
    </lineage>
</organism>
<keyword evidence="2" id="KW-0614">Plasmid</keyword>
<evidence type="ECO:0000313" key="2">
    <source>
        <dbReference type="EMBL" id="ANY85408.1"/>
    </source>
</evidence>
<geneLocation type="plasmid" evidence="2">
    <name>unnamed5</name>
</geneLocation>
<evidence type="ECO:0000256" key="1">
    <source>
        <dbReference type="SAM" id="MobiDB-lite"/>
    </source>
</evidence>
<dbReference type="KEGG" id="moc:BB934_45145"/>